<protein>
    <recommendedName>
        <fullName evidence="3">DUF676 domain-containing protein</fullName>
    </recommendedName>
</protein>
<evidence type="ECO:0000256" key="2">
    <source>
        <dbReference type="SAM" id="MobiDB-lite"/>
    </source>
</evidence>
<dbReference type="AlphaFoldDB" id="A0A5C3QEQ4"/>
<dbReference type="PANTHER" id="PTHR47842">
    <property type="entry name" value="EXPRESSED PROTEIN"/>
    <property type="match status" value="1"/>
</dbReference>
<evidence type="ECO:0000313" key="5">
    <source>
        <dbReference type="Proteomes" id="UP000305067"/>
    </source>
</evidence>
<dbReference type="Pfam" id="PF05057">
    <property type="entry name" value="DUF676"/>
    <property type="match status" value="1"/>
</dbReference>
<dbReference type="SUPFAM" id="SSF53474">
    <property type="entry name" value="alpha/beta-Hydrolases"/>
    <property type="match status" value="1"/>
</dbReference>
<organism evidence="4 5">
    <name type="scientific">Pterulicium gracile</name>
    <dbReference type="NCBI Taxonomy" id="1884261"/>
    <lineage>
        <taxon>Eukaryota</taxon>
        <taxon>Fungi</taxon>
        <taxon>Dikarya</taxon>
        <taxon>Basidiomycota</taxon>
        <taxon>Agaricomycotina</taxon>
        <taxon>Agaricomycetes</taxon>
        <taxon>Agaricomycetidae</taxon>
        <taxon>Agaricales</taxon>
        <taxon>Pleurotineae</taxon>
        <taxon>Pterulaceae</taxon>
        <taxon>Pterulicium</taxon>
    </lineage>
</organism>
<evidence type="ECO:0000259" key="3">
    <source>
        <dbReference type="Pfam" id="PF05057"/>
    </source>
</evidence>
<evidence type="ECO:0000313" key="4">
    <source>
        <dbReference type="EMBL" id="TFL00526.1"/>
    </source>
</evidence>
<dbReference type="EMBL" id="ML178828">
    <property type="protein sequence ID" value="TFL00526.1"/>
    <property type="molecule type" value="Genomic_DNA"/>
</dbReference>
<reference evidence="4 5" key="1">
    <citation type="journal article" date="2019" name="Nat. Ecol. Evol.">
        <title>Megaphylogeny resolves global patterns of mushroom evolution.</title>
        <authorList>
            <person name="Varga T."/>
            <person name="Krizsan K."/>
            <person name="Foldi C."/>
            <person name="Dima B."/>
            <person name="Sanchez-Garcia M."/>
            <person name="Sanchez-Ramirez S."/>
            <person name="Szollosi G.J."/>
            <person name="Szarkandi J.G."/>
            <person name="Papp V."/>
            <person name="Albert L."/>
            <person name="Andreopoulos W."/>
            <person name="Angelini C."/>
            <person name="Antonin V."/>
            <person name="Barry K.W."/>
            <person name="Bougher N.L."/>
            <person name="Buchanan P."/>
            <person name="Buyck B."/>
            <person name="Bense V."/>
            <person name="Catcheside P."/>
            <person name="Chovatia M."/>
            <person name="Cooper J."/>
            <person name="Damon W."/>
            <person name="Desjardin D."/>
            <person name="Finy P."/>
            <person name="Geml J."/>
            <person name="Haridas S."/>
            <person name="Hughes K."/>
            <person name="Justo A."/>
            <person name="Karasinski D."/>
            <person name="Kautmanova I."/>
            <person name="Kiss B."/>
            <person name="Kocsube S."/>
            <person name="Kotiranta H."/>
            <person name="LaButti K.M."/>
            <person name="Lechner B.E."/>
            <person name="Liimatainen K."/>
            <person name="Lipzen A."/>
            <person name="Lukacs Z."/>
            <person name="Mihaltcheva S."/>
            <person name="Morgado L.N."/>
            <person name="Niskanen T."/>
            <person name="Noordeloos M.E."/>
            <person name="Ohm R.A."/>
            <person name="Ortiz-Santana B."/>
            <person name="Ovrebo C."/>
            <person name="Racz N."/>
            <person name="Riley R."/>
            <person name="Savchenko A."/>
            <person name="Shiryaev A."/>
            <person name="Soop K."/>
            <person name="Spirin V."/>
            <person name="Szebenyi C."/>
            <person name="Tomsovsky M."/>
            <person name="Tulloss R.E."/>
            <person name="Uehling J."/>
            <person name="Grigoriev I.V."/>
            <person name="Vagvolgyi C."/>
            <person name="Papp T."/>
            <person name="Martin F.M."/>
            <person name="Miettinen O."/>
            <person name="Hibbett D.S."/>
            <person name="Nagy L.G."/>
        </authorList>
    </citation>
    <scope>NUCLEOTIDE SEQUENCE [LARGE SCALE GENOMIC DNA]</scope>
    <source>
        <strain evidence="4 5">CBS 309.79</strain>
    </source>
</reference>
<sequence length="388" mass="41723">MDGRGPSEPSTPSQSPPLEPARHQPLPRTNSERKDLLLVIFIHGFKGTDTTFGDFPSRLEHILRETVNHTIVESIVFPAYETKGDLNHAVIRFSDWLTTLVVEKEVACGTGARSAKVALCGHSMGGLLAADSIIEFLKNRVDPQTPLWPNIIACLAFDTPYLGVHPHVFKNSATKVAEHADNVRTLAGGIFGSLAGLSAQKAVKTVGTPSTGGGAAKSGWGKWAPAAYAVGGGLFAAAAAGAAYYNKDDIGAGYGWINDQLKYVGNLWDEKGMQARLDKLIDAHVKHGVFFQVVYTSIPPTAPSFQPTRTFVVLPPKASAARKYFQPASNGLALEEIEAHTGMFSATTNDGFYEIGLDTAGYIREALSNREQVVVHTSDSKFESEELL</sequence>
<proteinExistence type="inferred from homology"/>
<comment type="similarity">
    <text evidence="1">Belongs to the putative lipase ROG1 family.</text>
</comment>
<dbReference type="PANTHER" id="PTHR47842:SF1">
    <property type="entry name" value="DUF676 DOMAIN-CONTAINING PROTEIN"/>
    <property type="match status" value="1"/>
</dbReference>
<evidence type="ECO:0000256" key="1">
    <source>
        <dbReference type="ARBA" id="ARBA00007920"/>
    </source>
</evidence>
<gene>
    <name evidence="4" type="ORF">BDV98DRAFT_549784</name>
</gene>
<feature type="compositionally biased region" description="Low complexity" evidence="2">
    <location>
        <begin position="1"/>
        <end position="13"/>
    </location>
</feature>
<name>A0A5C3QEQ4_9AGAR</name>
<dbReference type="InterPro" id="IPR029058">
    <property type="entry name" value="AB_hydrolase_fold"/>
</dbReference>
<dbReference type="Gene3D" id="3.40.50.1820">
    <property type="entry name" value="alpha/beta hydrolase"/>
    <property type="match status" value="1"/>
</dbReference>
<keyword evidence="5" id="KW-1185">Reference proteome</keyword>
<dbReference type="OrthoDB" id="442243at2759"/>
<dbReference type="Proteomes" id="UP000305067">
    <property type="component" value="Unassembled WGS sequence"/>
</dbReference>
<feature type="domain" description="DUF676" evidence="3">
    <location>
        <begin position="36"/>
        <end position="165"/>
    </location>
</feature>
<accession>A0A5C3QEQ4</accession>
<dbReference type="STRING" id="1884261.A0A5C3QEQ4"/>
<dbReference type="InterPro" id="IPR007751">
    <property type="entry name" value="DUF676_lipase-like"/>
</dbReference>
<feature type="region of interest" description="Disordered" evidence="2">
    <location>
        <begin position="1"/>
        <end position="28"/>
    </location>
</feature>